<gene>
    <name evidence="6" type="ORF">V4C55_30620</name>
</gene>
<keyword evidence="1" id="KW-0813">Transport</keyword>
<sequence>MKHTLSLRLIERAVGAVCVAVLLAAAPAAHADDSLYQTFGGQPGLTKIIDDFYDLLLKDPRTLPYFDGAPIKRIKQKLGEQLCELMGGPCTYTGRPMKRTHEGQNIDRAAFNALVEDLQTAMDHNGVPFRAQNKLLAKLAPMYRDIQDRE</sequence>
<dbReference type="SUPFAM" id="SSF46458">
    <property type="entry name" value="Globin-like"/>
    <property type="match status" value="1"/>
</dbReference>
<keyword evidence="2" id="KW-0349">Heme</keyword>
<dbReference type="Proteomes" id="UP001494588">
    <property type="component" value="Unassembled WGS sequence"/>
</dbReference>
<evidence type="ECO:0000256" key="3">
    <source>
        <dbReference type="ARBA" id="ARBA00022723"/>
    </source>
</evidence>
<keyword evidence="3" id="KW-0479">Metal-binding</keyword>
<dbReference type="Pfam" id="PF01152">
    <property type="entry name" value="Bac_globin"/>
    <property type="match status" value="1"/>
</dbReference>
<accession>A0ABU9QKR8</accession>
<evidence type="ECO:0000256" key="5">
    <source>
        <dbReference type="SAM" id="SignalP"/>
    </source>
</evidence>
<dbReference type="RefSeq" id="WP_201649061.1">
    <property type="nucleotide sequence ID" value="NZ_CAJHCS010000004.1"/>
</dbReference>
<proteinExistence type="predicted"/>
<protein>
    <submittedName>
        <fullName evidence="6">Group 1 truncated hemoglobin</fullName>
    </submittedName>
</protein>
<feature type="signal peptide" evidence="5">
    <location>
        <begin position="1"/>
        <end position="31"/>
    </location>
</feature>
<keyword evidence="7" id="KW-1185">Reference proteome</keyword>
<reference evidence="6 7" key="1">
    <citation type="submission" date="2024-01" db="EMBL/GenBank/DDBJ databases">
        <title>The diversity of rhizobia nodulating Mimosa spp. in eleven states of Brazil covering several biomes is determined by host plant, location, and edaphic factors.</title>
        <authorList>
            <person name="Rouws L."/>
            <person name="Barauna A."/>
            <person name="Beukes C."/>
            <person name="De Faria S.M."/>
            <person name="Gross E."/>
            <person name="Dos Reis Junior F.B."/>
            <person name="Simon M."/>
            <person name="Maluk M."/>
            <person name="Odee D.W."/>
            <person name="Kenicer G."/>
            <person name="Young J.P.W."/>
            <person name="Reis V.M."/>
            <person name="Zilli J."/>
            <person name="James E.K."/>
        </authorList>
    </citation>
    <scope>NUCLEOTIDE SEQUENCE [LARGE SCALE GENOMIC DNA]</scope>
    <source>
        <strain evidence="6 7">JPY77</strain>
    </source>
</reference>
<dbReference type="InterPro" id="IPR009050">
    <property type="entry name" value="Globin-like_sf"/>
</dbReference>
<organism evidence="6 7">
    <name type="scientific">Paraburkholderia sabiae</name>
    <dbReference type="NCBI Taxonomy" id="273251"/>
    <lineage>
        <taxon>Bacteria</taxon>
        <taxon>Pseudomonadati</taxon>
        <taxon>Pseudomonadota</taxon>
        <taxon>Betaproteobacteria</taxon>
        <taxon>Burkholderiales</taxon>
        <taxon>Burkholderiaceae</taxon>
        <taxon>Paraburkholderia</taxon>
    </lineage>
</organism>
<dbReference type="InterPro" id="IPR012292">
    <property type="entry name" value="Globin/Proto"/>
</dbReference>
<dbReference type="InterPro" id="IPR001486">
    <property type="entry name" value="Hemoglobin_trunc"/>
</dbReference>
<keyword evidence="5" id="KW-0732">Signal</keyword>
<feature type="chain" id="PRO_5045610006" evidence="5">
    <location>
        <begin position="32"/>
        <end position="150"/>
    </location>
</feature>
<evidence type="ECO:0000256" key="4">
    <source>
        <dbReference type="ARBA" id="ARBA00023004"/>
    </source>
</evidence>
<dbReference type="CDD" id="cd00454">
    <property type="entry name" value="TrHb1_N"/>
    <property type="match status" value="1"/>
</dbReference>
<dbReference type="EMBL" id="JAZHGC010000032">
    <property type="protein sequence ID" value="MEM5290086.1"/>
    <property type="molecule type" value="Genomic_DNA"/>
</dbReference>
<evidence type="ECO:0000256" key="2">
    <source>
        <dbReference type="ARBA" id="ARBA00022617"/>
    </source>
</evidence>
<comment type="caution">
    <text evidence="6">The sequence shown here is derived from an EMBL/GenBank/DDBJ whole genome shotgun (WGS) entry which is preliminary data.</text>
</comment>
<name>A0ABU9QKR8_9BURK</name>
<keyword evidence="4" id="KW-0408">Iron</keyword>
<evidence type="ECO:0000313" key="6">
    <source>
        <dbReference type="EMBL" id="MEM5290086.1"/>
    </source>
</evidence>
<evidence type="ECO:0000313" key="7">
    <source>
        <dbReference type="Proteomes" id="UP001494588"/>
    </source>
</evidence>
<dbReference type="Gene3D" id="1.10.490.10">
    <property type="entry name" value="Globins"/>
    <property type="match status" value="1"/>
</dbReference>
<evidence type="ECO:0000256" key="1">
    <source>
        <dbReference type="ARBA" id="ARBA00022448"/>
    </source>
</evidence>